<evidence type="ECO:0000313" key="2">
    <source>
        <dbReference type="Proteomes" id="UP000241769"/>
    </source>
</evidence>
<keyword evidence="2" id="KW-1185">Reference proteome</keyword>
<accession>A0A2P6NGV2</accession>
<organism evidence="1 2">
    <name type="scientific">Planoprotostelium fungivorum</name>
    <dbReference type="NCBI Taxonomy" id="1890364"/>
    <lineage>
        <taxon>Eukaryota</taxon>
        <taxon>Amoebozoa</taxon>
        <taxon>Evosea</taxon>
        <taxon>Variosea</taxon>
        <taxon>Cavosteliida</taxon>
        <taxon>Cavosteliaceae</taxon>
        <taxon>Planoprotostelium</taxon>
    </lineage>
</organism>
<gene>
    <name evidence="1" type="ORF">PROFUN_09347</name>
</gene>
<sequence length="161" mass="18037">MADTCGRSFRNEDLSADRSVKTFVAMKNIIVPTNSDTHEADMYYDCSTLGCLRSKELMRALDGVDTIWVRAVNLGVDHRRTGPCLFFWSGPPRKGCMLIEAESKFIVSRSSRRRPRLKPPLKRSTVAQLSSCRDEVPKVTSGNWAMAGGDVEAQEPYNVTF</sequence>
<evidence type="ECO:0000313" key="1">
    <source>
        <dbReference type="EMBL" id="PRP83183.1"/>
    </source>
</evidence>
<proteinExistence type="predicted"/>
<dbReference type="Proteomes" id="UP000241769">
    <property type="component" value="Unassembled WGS sequence"/>
</dbReference>
<dbReference type="EMBL" id="MDYQ01000087">
    <property type="protein sequence ID" value="PRP83183.1"/>
    <property type="molecule type" value="Genomic_DNA"/>
</dbReference>
<reference evidence="1 2" key="1">
    <citation type="journal article" date="2018" name="Genome Biol. Evol.">
        <title>Multiple Roots of Fruiting Body Formation in Amoebozoa.</title>
        <authorList>
            <person name="Hillmann F."/>
            <person name="Forbes G."/>
            <person name="Novohradska S."/>
            <person name="Ferling I."/>
            <person name="Riege K."/>
            <person name="Groth M."/>
            <person name="Westermann M."/>
            <person name="Marz M."/>
            <person name="Spaller T."/>
            <person name="Winckler T."/>
            <person name="Schaap P."/>
            <person name="Glockner G."/>
        </authorList>
    </citation>
    <scope>NUCLEOTIDE SEQUENCE [LARGE SCALE GENOMIC DNA]</scope>
    <source>
        <strain evidence="1 2">Jena</strain>
    </source>
</reference>
<dbReference type="InParanoid" id="A0A2P6NGV2"/>
<protein>
    <submittedName>
        <fullName evidence="1">Uncharacterized protein</fullName>
    </submittedName>
</protein>
<comment type="caution">
    <text evidence="1">The sequence shown here is derived from an EMBL/GenBank/DDBJ whole genome shotgun (WGS) entry which is preliminary data.</text>
</comment>
<name>A0A2P6NGV2_9EUKA</name>
<dbReference type="AlphaFoldDB" id="A0A2P6NGV2"/>